<keyword evidence="4" id="KW-0408">Iron</keyword>
<evidence type="ECO:0000256" key="3">
    <source>
        <dbReference type="ARBA" id="ARBA00023002"/>
    </source>
</evidence>
<comment type="caution">
    <text evidence="7">The sequence shown here is derived from an EMBL/GenBank/DDBJ whole genome shotgun (WGS) entry which is preliminary data.</text>
</comment>
<accession>A0A831ZRS8</accession>
<dbReference type="InterPro" id="IPR017900">
    <property type="entry name" value="4Fe4S_Fe_S_CS"/>
</dbReference>
<dbReference type="InterPro" id="IPR009051">
    <property type="entry name" value="Helical_ferredxn"/>
</dbReference>
<feature type="domain" description="Cysteine-rich" evidence="6">
    <location>
        <begin position="147"/>
        <end position="225"/>
    </location>
</feature>
<evidence type="ECO:0000256" key="5">
    <source>
        <dbReference type="ARBA" id="ARBA00023014"/>
    </source>
</evidence>
<name>A0A831ZRS8_9BACT</name>
<evidence type="ECO:0000256" key="2">
    <source>
        <dbReference type="ARBA" id="ARBA00022723"/>
    </source>
</evidence>
<keyword evidence="3" id="KW-0560">Oxidoreductase</keyword>
<evidence type="ECO:0000256" key="4">
    <source>
        <dbReference type="ARBA" id="ARBA00023004"/>
    </source>
</evidence>
<dbReference type="Gene3D" id="1.10.1060.10">
    <property type="entry name" value="Alpha-helical ferredoxin"/>
    <property type="match status" value="1"/>
</dbReference>
<dbReference type="PANTHER" id="PTHR43255">
    <property type="entry name" value="IRON-SULFUR-BINDING OXIDOREDUCTASE FADF-RELATED-RELATED"/>
    <property type="match status" value="1"/>
</dbReference>
<keyword evidence="2" id="KW-0479">Metal-binding</keyword>
<feature type="domain" description="Cysteine-rich" evidence="6">
    <location>
        <begin position="257"/>
        <end position="341"/>
    </location>
</feature>
<dbReference type="PANTHER" id="PTHR43255:SF1">
    <property type="entry name" value="IRON-SULFUR-BINDING OXIDOREDUCTASE FADF-RELATED"/>
    <property type="match status" value="1"/>
</dbReference>
<dbReference type="Pfam" id="PF13534">
    <property type="entry name" value="Fer4_17"/>
    <property type="match status" value="1"/>
</dbReference>
<reference evidence="7" key="1">
    <citation type="journal article" date="2020" name="mSystems">
        <title>Genome- and Community-Level Interaction Insights into Carbon Utilization and Element Cycling Functions of Hydrothermarchaeota in Hydrothermal Sediment.</title>
        <authorList>
            <person name="Zhou Z."/>
            <person name="Liu Y."/>
            <person name="Xu W."/>
            <person name="Pan J."/>
            <person name="Luo Z.H."/>
            <person name="Li M."/>
        </authorList>
    </citation>
    <scope>NUCLEOTIDE SEQUENCE [LARGE SCALE GENOMIC DNA]</scope>
    <source>
        <strain evidence="7">SpSt-456</strain>
    </source>
</reference>
<evidence type="ECO:0000313" key="7">
    <source>
        <dbReference type="EMBL" id="HFK97214.1"/>
    </source>
</evidence>
<dbReference type="InterPro" id="IPR004017">
    <property type="entry name" value="Cys_rich_dom"/>
</dbReference>
<dbReference type="GO" id="GO:0016491">
    <property type="term" value="F:oxidoreductase activity"/>
    <property type="evidence" value="ECO:0007669"/>
    <property type="project" value="UniProtKB-KW"/>
</dbReference>
<evidence type="ECO:0000256" key="1">
    <source>
        <dbReference type="ARBA" id="ARBA00022485"/>
    </source>
</evidence>
<dbReference type="InterPro" id="IPR051460">
    <property type="entry name" value="HdrC_iron-sulfur_subunit"/>
</dbReference>
<organism evidence="7">
    <name type="scientific">Desulfacinum infernum</name>
    <dbReference type="NCBI Taxonomy" id="35837"/>
    <lineage>
        <taxon>Bacteria</taxon>
        <taxon>Pseudomonadati</taxon>
        <taxon>Thermodesulfobacteriota</taxon>
        <taxon>Syntrophobacteria</taxon>
        <taxon>Syntrophobacterales</taxon>
        <taxon>Syntrophobacteraceae</taxon>
        <taxon>Desulfacinum</taxon>
    </lineage>
</organism>
<dbReference type="GO" id="GO:0046872">
    <property type="term" value="F:metal ion binding"/>
    <property type="evidence" value="ECO:0007669"/>
    <property type="project" value="UniProtKB-KW"/>
</dbReference>
<evidence type="ECO:0000259" key="6">
    <source>
        <dbReference type="Pfam" id="PF02754"/>
    </source>
</evidence>
<keyword evidence="1" id="KW-0004">4Fe-4S</keyword>
<keyword evidence="5" id="KW-0411">Iron-sulfur</keyword>
<dbReference type="SUPFAM" id="SSF46548">
    <property type="entry name" value="alpha-helical ferredoxin"/>
    <property type="match status" value="1"/>
</dbReference>
<dbReference type="Pfam" id="PF02754">
    <property type="entry name" value="CCG"/>
    <property type="match status" value="2"/>
</dbReference>
<dbReference type="GO" id="GO:0051539">
    <property type="term" value="F:4 iron, 4 sulfur cluster binding"/>
    <property type="evidence" value="ECO:0007669"/>
    <property type="project" value="UniProtKB-KW"/>
</dbReference>
<dbReference type="PROSITE" id="PS00198">
    <property type="entry name" value="4FE4S_FER_1"/>
    <property type="match status" value="1"/>
</dbReference>
<dbReference type="GO" id="GO:0005886">
    <property type="term" value="C:plasma membrane"/>
    <property type="evidence" value="ECO:0007669"/>
    <property type="project" value="TreeGrafter"/>
</dbReference>
<proteinExistence type="predicted"/>
<protein>
    <submittedName>
        <fullName evidence="7">(Fe-S)-binding protein</fullName>
    </submittedName>
</protein>
<dbReference type="EMBL" id="DSTK01000022">
    <property type="protein sequence ID" value="HFK97214.1"/>
    <property type="molecule type" value="Genomic_DNA"/>
</dbReference>
<dbReference type="AlphaFoldDB" id="A0A831ZRS8"/>
<gene>
    <name evidence="7" type="ORF">ENS06_07805</name>
</gene>
<sequence length="401" mass="44106">MKRGQKVSIQAGHQGGSVLKDPAHRWQWHALDAAVGAVTADCTECGLCVKHCAFLQRHGTPRAMAVQADPRHGNGLMAAYECSLCGLCHAVCPFGVNPAQFFLEQRREAVLRGVGPLAAHQPLLAYERKGTSRPYSLYALPEGCTTVFFPGCTFAGTRAEAVLAILEHLQQSIPALGIVLDCCTKPSHDLGRQDYFLAMFGEMKDFLVAQGVRTVLVACPNCYKVFQSYGSPLQVRTIYERLTEEALPRQDLLRGTVTLHDPCVLRHEPAVQDAVRSLVHHVGLQVMEMPNSRERTLCCGEGGAVGLVNPALGRHWAVARGRQAENCPVVTYCAGCAGQLRRFMPTVHVVDLLLDGKAALAGKARVSRSPFTYWKRLRLKATLKRRFSSARLRERTFQPKP</sequence>